<dbReference type="GO" id="GO:0043138">
    <property type="term" value="F:3'-5' DNA helicase activity"/>
    <property type="evidence" value="ECO:0007669"/>
    <property type="project" value="UniProtKB-EC"/>
</dbReference>
<comment type="catalytic activity">
    <reaction evidence="8">
        <text>Couples ATP hydrolysis with the unwinding of duplex DNA by translocating in the 3'-5' direction.</text>
        <dbReference type="EC" id="5.6.2.4"/>
    </reaction>
</comment>
<dbReference type="PROSITE" id="PS51198">
    <property type="entry name" value="UVRD_HELICASE_ATP_BIND"/>
    <property type="match status" value="1"/>
</dbReference>
<dbReference type="AlphaFoldDB" id="Q3AQQ2"/>
<keyword evidence="3 12" id="KW-0378">Hydrolase</keyword>
<dbReference type="Pfam" id="PF13361">
    <property type="entry name" value="UvrD_C"/>
    <property type="match status" value="1"/>
</dbReference>
<dbReference type="InterPro" id="IPR027417">
    <property type="entry name" value="P-loop_NTPase"/>
</dbReference>
<dbReference type="KEGG" id="cch:Cag_1415"/>
<dbReference type="SUPFAM" id="SSF52540">
    <property type="entry name" value="P-loop containing nucleoside triphosphate hydrolases"/>
    <property type="match status" value="1"/>
</dbReference>
<dbReference type="CDD" id="cd17932">
    <property type="entry name" value="DEXQc_UvrD"/>
    <property type="match status" value="1"/>
</dbReference>
<evidence type="ECO:0000256" key="10">
    <source>
        <dbReference type="ARBA" id="ARBA00034923"/>
    </source>
</evidence>
<dbReference type="Pfam" id="PF00580">
    <property type="entry name" value="UvrD-helicase"/>
    <property type="match status" value="1"/>
</dbReference>
<feature type="compositionally biased region" description="Low complexity" evidence="13">
    <location>
        <begin position="669"/>
        <end position="692"/>
    </location>
</feature>
<evidence type="ECO:0000256" key="3">
    <source>
        <dbReference type="ARBA" id="ARBA00022801"/>
    </source>
</evidence>
<evidence type="ECO:0000256" key="8">
    <source>
        <dbReference type="ARBA" id="ARBA00034617"/>
    </source>
</evidence>
<dbReference type="OrthoDB" id="9810135at2"/>
<feature type="binding site" evidence="12">
    <location>
        <begin position="27"/>
        <end position="34"/>
    </location>
    <ligand>
        <name>ATP</name>
        <dbReference type="ChEBI" id="CHEBI:30616"/>
    </ligand>
</feature>
<feature type="region of interest" description="Disordered" evidence="13">
    <location>
        <begin position="643"/>
        <end position="695"/>
    </location>
</feature>
<evidence type="ECO:0000256" key="1">
    <source>
        <dbReference type="ARBA" id="ARBA00009922"/>
    </source>
</evidence>
<accession>Q3AQQ2</accession>
<name>Q3AQQ2_CHLCH</name>
<evidence type="ECO:0000313" key="16">
    <source>
        <dbReference type="EMBL" id="ABB28673.1"/>
    </source>
</evidence>
<keyword evidence="2 12" id="KW-0547">Nucleotide-binding</keyword>
<dbReference type="PROSITE" id="PS51217">
    <property type="entry name" value="UVRD_HELICASE_CTER"/>
    <property type="match status" value="1"/>
</dbReference>
<comment type="similarity">
    <text evidence="1">Belongs to the helicase family. UvrD subfamily.</text>
</comment>
<dbReference type="PANTHER" id="PTHR11070:SF2">
    <property type="entry name" value="ATP-DEPENDENT DNA HELICASE SRS2"/>
    <property type="match status" value="1"/>
</dbReference>
<dbReference type="GO" id="GO:0016887">
    <property type="term" value="F:ATP hydrolysis activity"/>
    <property type="evidence" value="ECO:0007669"/>
    <property type="project" value="RHEA"/>
</dbReference>
<evidence type="ECO:0000256" key="4">
    <source>
        <dbReference type="ARBA" id="ARBA00022806"/>
    </source>
</evidence>
<dbReference type="Pfam" id="PF21196">
    <property type="entry name" value="PcrA_UvrD_tudor"/>
    <property type="match status" value="1"/>
</dbReference>
<dbReference type="GO" id="GO:0000725">
    <property type="term" value="P:recombinational repair"/>
    <property type="evidence" value="ECO:0007669"/>
    <property type="project" value="TreeGrafter"/>
</dbReference>
<proteinExistence type="inferred from homology"/>
<gene>
    <name evidence="16" type="ordered locus">Cag_1415</name>
</gene>
<dbReference type="Gene3D" id="3.40.50.300">
    <property type="entry name" value="P-loop containing nucleotide triphosphate hydrolases"/>
    <property type="match status" value="2"/>
</dbReference>
<evidence type="ECO:0000256" key="12">
    <source>
        <dbReference type="PROSITE-ProRule" id="PRU00560"/>
    </source>
</evidence>
<evidence type="ECO:0000256" key="13">
    <source>
        <dbReference type="SAM" id="MobiDB-lite"/>
    </source>
</evidence>
<evidence type="ECO:0000259" key="14">
    <source>
        <dbReference type="PROSITE" id="PS51198"/>
    </source>
</evidence>
<evidence type="ECO:0000256" key="9">
    <source>
        <dbReference type="ARBA" id="ARBA00034808"/>
    </source>
</evidence>
<keyword evidence="5 12" id="KW-0067">ATP-binding</keyword>
<dbReference type="GO" id="GO:0005829">
    <property type="term" value="C:cytosol"/>
    <property type="evidence" value="ECO:0007669"/>
    <property type="project" value="TreeGrafter"/>
</dbReference>
<evidence type="ECO:0000256" key="11">
    <source>
        <dbReference type="ARBA" id="ARBA00048988"/>
    </source>
</evidence>
<dbReference type="InterPro" id="IPR000212">
    <property type="entry name" value="DNA_helicase_UvrD/REP"/>
</dbReference>
<dbReference type="InterPro" id="IPR013986">
    <property type="entry name" value="DExx_box_DNA_helicase_dom_sf"/>
</dbReference>
<protein>
    <recommendedName>
        <fullName evidence="9">DNA 3'-5' helicase</fullName>
        <ecNumber evidence="9">5.6.2.4</ecNumber>
    </recommendedName>
    <alternativeName>
        <fullName evidence="10">DNA 3'-5' helicase II</fullName>
    </alternativeName>
</protein>
<dbReference type="GO" id="GO:0033202">
    <property type="term" value="C:DNA helicase complex"/>
    <property type="evidence" value="ECO:0007669"/>
    <property type="project" value="TreeGrafter"/>
</dbReference>
<dbReference type="InterPro" id="IPR014016">
    <property type="entry name" value="UvrD-like_ATP-bd"/>
</dbReference>
<dbReference type="STRING" id="340177.Cag_1415"/>
<organism evidence="16">
    <name type="scientific">Chlorobium chlorochromatii (strain CaD3)</name>
    <dbReference type="NCBI Taxonomy" id="340177"/>
    <lineage>
        <taxon>Bacteria</taxon>
        <taxon>Pseudomonadati</taxon>
        <taxon>Chlorobiota</taxon>
        <taxon>Chlorobiia</taxon>
        <taxon>Chlorobiales</taxon>
        <taxon>Chlorobiaceae</taxon>
        <taxon>Chlorobium/Pelodictyon group</taxon>
        <taxon>Chlorobium</taxon>
    </lineage>
</organism>
<dbReference type="GO" id="GO:0005524">
    <property type="term" value="F:ATP binding"/>
    <property type="evidence" value="ECO:0007669"/>
    <property type="project" value="UniProtKB-UniRule"/>
</dbReference>
<evidence type="ECO:0000256" key="2">
    <source>
        <dbReference type="ARBA" id="ARBA00022741"/>
    </source>
</evidence>
<evidence type="ECO:0000256" key="6">
    <source>
        <dbReference type="ARBA" id="ARBA00023125"/>
    </source>
</evidence>
<keyword evidence="6" id="KW-0238">DNA-binding</keyword>
<dbReference type="eggNOG" id="COG0210">
    <property type="taxonomic scope" value="Bacteria"/>
</dbReference>
<feature type="domain" description="UvrD-like helicase C-terminal" evidence="15">
    <location>
        <begin position="287"/>
        <end position="562"/>
    </location>
</feature>
<evidence type="ECO:0000259" key="15">
    <source>
        <dbReference type="PROSITE" id="PS51217"/>
    </source>
</evidence>
<reference evidence="16" key="1">
    <citation type="submission" date="2005-08" db="EMBL/GenBank/DDBJ databases">
        <title>Complete sequence of Chlorobium chlorochromatii CaD3.</title>
        <authorList>
            <person name="Copeland A."/>
            <person name="Lucas S."/>
            <person name="Lapidus A."/>
            <person name="Barry K."/>
            <person name="Detter J.C."/>
            <person name="Glavina T."/>
            <person name="Hammon N."/>
            <person name="Israni S."/>
            <person name="Pitluck S."/>
            <person name="Bryant D."/>
            <person name="Schmutz J."/>
            <person name="Larimer F."/>
            <person name="Land M."/>
            <person name="Kyrpides N."/>
            <person name="Ivanova N."/>
            <person name="Richardson P."/>
        </authorList>
    </citation>
    <scope>NUCLEOTIDE SEQUENCE [LARGE SCALE GENOMIC DNA]</scope>
    <source>
        <strain evidence="16">CaD3</strain>
    </source>
</reference>
<evidence type="ECO:0000256" key="5">
    <source>
        <dbReference type="ARBA" id="ARBA00022840"/>
    </source>
</evidence>
<dbReference type="EMBL" id="CP000108">
    <property type="protein sequence ID" value="ABB28673.1"/>
    <property type="molecule type" value="Genomic_DNA"/>
</dbReference>
<dbReference type="PANTHER" id="PTHR11070">
    <property type="entry name" value="UVRD / RECB / PCRA DNA HELICASE FAMILY MEMBER"/>
    <property type="match status" value="1"/>
</dbReference>
<dbReference type="HOGENOM" id="CLU_004585_5_2_10"/>
<dbReference type="GO" id="GO:0003677">
    <property type="term" value="F:DNA binding"/>
    <property type="evidence" value="ECO:0007669"/>
    <property type="project" value="UniProtKB-KW"/>
</dbReference>
<dbReference type="Gene3D" id="1.10.486.10">
    <property type="entry name" value="PCRA, domain 4"/>
    <property type="match status" value="1"/>
</dbReference>
<dbReference type="EC" id="5.6.2.4" evidence="9"/>
<evidence type="ECO:0000256" key="7">
    <source>
        <dbReference type="ARBA" id="ARBA00023235"/>
    </source>
</evidence>
<feature type="domain" description="UvrD-like helicase ATP-binding" evidence="14">
    <location>
        <begin position="6"/>
        <end position="286"/>
    </location>
</feature>
<dbReference type="Gene3D" id="1.10.10.160">
    <property type="match status" value="1"/>
</dbReference>
<dbReference type="InterPro" id="IPR014017">
    <property type="entry name" value="DNA_helicase_UvrD-like_C"/>
</dbReference>
<comment type="catalytic activity">
    <reaction evidence="11">
        <text>ATP + H2O = ADP + phosphate + H(+)</text>
        <dbReference type="Rhea" id="RHEA:13065"/>
        <dbReference type="ChEBI" id="CHEBI:15377"/>
        <dbReference type="ChEBI" id="CHEBI:15378"/>
        <dbReference type="ChEBI" id="CHEBI:30616"/>
        <dbReference type="ChEBI" id="CHEBI:43474"/>
        <dbReference type="ChEBI" id="CHEBI:456216"/>
        <dbReference type="EC" id="5.6.2.4"/>
    </reaction>
</comment>
<sequence>MSNFLHDLNEVQRSAVEATSGPVMVLAGAGSGKTRVITYRIAHLINNEGIAPRNILALTFTNKAAGEMRERVDTLLHHGASRGLWIGTFHSIFARLLRNSIDRIGYDRNFSIFDADDSRSLIRQSMAELDISADAVPLNTLQSIISRAKNSFVMPAEFQRNANDYNQQKAAQVYSLYCKKLKENNALDFDDLLIKPLELFNAHPDVLHELQELFRYIMIDEYQDTNRVQYLVAKMLGARHRNIFVVGDDAQSIYSWRGADISNILNFQDDYHDAQTFKLVENYRSTGNILKAANSVICRNQRQIKKELVSHRHAGEPLTVMEAFNERNEAEKVADRIRTMRMSGTNDYRSFAIFYRTNAQSRVLEDIMRQQRIPYRLFGSVSFYKRKEIKDAVAYLRFIVNERDSESLLRIINFPPRKIGDVSIAKLRDFAEVRHISLYEAIHRAAEAGFPARLLNALASFTSVIEALREMATRGTVYDVLNELFTLTSIPLLLQAENTPESLARHENLQELLSMARDFADHNPDGGSLGDFLENISLASDYDETQESDNYVSLMTVHASKGLEFPVVFITGLEERLFPLHTYEPEELEEERRLFYVAMTRAQEKIFLSYAKSRYQYGQLHQSIASTFISEIDASIVQSEGGRLLSDRRAPREATTPQNHAAAPAMRRPTTSGMAPSSASSPTAESSSPSISNGTLVHHPLFGQGVVLEVQGKGSKQKVRIAFRNAGEKTLMVQYANLKIQTS</sequence>
<keyword evidence="7" id="KW-0413">Isomerase</keyword>
<keyword evidence="4 12" id="KW-0347">Helicase</keyword>